<dbReference type="SUPFAM" id="SSF110849">
    <property type="entry name" value="ParB/Sulfiredoxin"/>
    <property type="match status" value="1"/>
</dbReference>
<dbReference type="InterPro" id="IPR036086">
    <property type="entry name" value="ParB/Sulfiredoxin_sf"/>
</dbReference>
<dbReference type="Gene3D" id="3.90.1530.10">
    <property type="entry name" value="Conserved hypothetical protein from pyrococcus furiosus pfu- 392566-001, ParB domain"/>
    <property type="match status" value="1"/>
</dbReference>
<dbReference type="InterPro" id="IPR003115">
    <property type="entry name" value="ParB_N"/>
</dbReference>
<name>A0A288VKA3_MICEC</name>
<dbReference type="SMART" id="SM00470">
    <property type="entry name" value="ParB"/>
    <property type="match status" value="1"/>
</dbReference>
<dbReference type="EMBL" id="KY454837">
    <property type="protein sequence ID" value="ARD70863.1"/>
    <property type="molecule type" value="Genomic_DNA"/>
</dbReference>
<reference evidence="3" key="1">
    <citation type="journal article" date="2017" name="Tetrahedron">
        <title>Isolation, structure elucidation and biosynthesis of monomeric benzo[b]fluorene nenestatin from Micromonospora echinospora SCSIO 04089.</title>
        <authorList>
            <person name="Jiang X."/>
            <person name="Zhang Q."/>
            <person name="Zhu Y."/>
            <person name="Nie F."/>
            <person name="Wu Z."/>
            <person name="Yang C."/>
            <person name="Zhang L."/>
            <person name="Tian X."/>
            <person name="Zhang C."/>
        </authorList>
    </citation>
    <scope>NUCLEOTIDE SEQUENCE</scope>
    <source>
        <strain evidence="3">SCSIO 04089</strain>
    </source>
</reference>
<evidence type="ECO:0000313" key="3">
    <source>
        <dbReference type="EMBL" id="ARD70863.1"/>
    </source>
</evidence>
<feature type="region of interest" description="Disordered" evidence="1">
    <location>
        <begin position="159"/>
        <end position="183"/>
    </location>
</feature>
<evidence type="ECO:0000259" key="2">
    <source>
        <dbReference type="SMART" id="SM00470"/>
    </source>
</evidence>
<dbReference type="AlphaFoldDB" id="A0A288VKA3"/>
<protein>
    <submittedName>
        <fullName evidence="3">Nuclease</fullName>
    </submittedName>
</protein>
<accession>A0A288VKA3</accession>
<proteinExistence type="predicted"/>
<feature type="compositionally biased region" description="Basic and acidic residues" evidence="1">
    <location>
        <begin position="224"/>
        <end position="246"/>
    </location>
</feature>
<feature type="region of interest" description="Disordered" evidence="1">
    <location>
        <begin position="217"/>
        <end position="261"/>
    </location>
</feature>
<feature type="compositionally biased region" description="Low complexity" evidence="1">
    <location>
        <begin position="247"/>
        <end position="259"/>
    </location>
</feature>
<organism evidence="3">
    <name type="scientific">Micromonospora echinospora</name>
    <name type="common">Micromonospora purpurea</name>
    <dbReference type="NCBI Taxonomy" id="1877"/>
    <lineage>
        <taxon>Bacteria</taxon>
        <taxon>Bacillati</taxon>
        <taxon>Actinomycetota</taxon>
        <taxon>Actinomycetes</taxon>
        <taxon>Micromonosporales</taxon>
        <taxon>Micromonosporaceae</taxon>
        <taxon>Micromonospora</taxon>
    </lineage>
</organism>
<feature type="domain" description="ParB-like N-terminal" evidence="2">
    <location>
        <begin position="24"/>
        <end position="110"/>
    </location>
</feature>
<sequence length="350" mass="37689">MSDDDGSTDGDGFDLRNFERLPARDVPVNALSPNLRLRQGGTNPAHVQLLVDAAGTAELPPILVQEDGWCVIDGLHRLEAARLRGDQVIKARFLDCTASEALVLAMKANIAHGLPLSRADRLAGADRVLAQHPDWSDRALAGITGLSAKTIASLRARSAGAVDPGSKRIGRDGRRRPVTAAEGRRRAAEYLSAHPNAPLRQVAREADVSLGTVHDVSARLRRGISPERNGHRQPADRPDGEPDDRAATATAASPAAPRAVVRRKGCSDAPLTWAGVAEKLATDPSIRYTEGGRAFIRWMAWHAGAPDRWRDVAGSIPPHWLSVIAPIADSISKEWSLFAEQLKRKQEAGQ</sequence>
<evidence type="ECO:0000256" key="1">
    <source>
        <dbReference type="SAM" id="MobiDB-lite"/>
    </source>
</evidence>